<gene>
    <name evidence="1" type="ORF">CDAR_45021</name>
</gene>
<evidence type="ECO:0000313" key="1">
    <source>
        <dbReference type="EMBL" id="GIY62708.1"/>
    </source>
</evidence>
<keyword evidence="2" id="KW-1185">Reference proteome</keyword>
<sequence length="118" mass="13554">MQTYIFQCNASPSTTLVHKFKCRPKGTSIPLSKQCPYYPGKESALWEDNRDQPCRKMGRGPLLMRGNRGFRSLAREKYFIPLMETGDKCFGKEMITRLMDRLGIDGVPLSVLFFLDPQ</sequence>
<evidence type="ECO:0000313" key="2">
    <source>
        <dbReference type="Proteomes" id="UP001054837"/>
    </source>
</evidence>
<protein>
    <submittedName>
        <fullName evidence="1">Uncharacterized protein</fullName>
    </submittedName>
</protein>
<comment type="caution">
    <text evidence="1">The sequence shown here is derived from an EMBL/GenBank/DDBJ whole genome shotgun (WGS) entry which is preliminary data.</text>
</comment>
<reference evidence="1 2" key="1">
    <citation type="submission" date="2021-06" db="EMBL/GenBank/DDBJ databases">
        <title>Caerostris darwini draft genome.</title>
        <authorList>
            <person name="Kono N."/>
            <person name="Arakawa K."/>
        </authorList>
    </citation>
    <scope>NUCLEOTIDE SEQUENCE [LARGE SCALE GENOMIC DNA]</scope>
</reference>
<dbReference type="Proteomes" id="UP001054837">
    <property type="component" value="Unassembled WGS sequence"/>
</dbReference>
<accession>A0AAV4UY91</accession>
<dbReference type="EMBL" id="BPLQ01012118">
    <property type="protein sequence ID" value="GIY62708.1"/>
    <property type="molecule type" value="Genomic_DNA"/>
</dbReference>
<name>A0AAV4UY91_9ARAC</name>
<proteinExistence type="predicted"/>
<dbReference type="AlphaFoldDB" id="A0AAV4UY91"/>
<organism evidence="1 2">
    <name type="scientific">Caerostris darwini</name>
    <dbReference type="NCBI Taxonomy" id="1538125"/>
    <lineage>
        <taxon>Eukaryota</taxon>
        <taxon>Metazoa</taxon>
        <taxon>Ecdysozoa</taxon>
        <taxon>Arthropoda</taxon>
        <taxon>Chelicerata</taxon>
        <taxon>Arachnida</taxon>
        <taxon>Araneae</taxon>
        <taxon>Araneomorphae</taxon>
        <taxon>Entelegynae</taxon>
        <taxon>Araneoidea</taxon>
        <taxon>Araneidae</taxon>
        <taxon>Caerostris</taxon>
    </lineage>
</organism>